<keyword evidence="9" id="KW-1185">Reference proteome</keyword>
<dbReference type="Proteomes" id="UP000199433">
    <property type="component" value="Unassembled WGS sequence"/>
</dbReference>
<dbReference type="PROSITE" id="PS50949">
    <property type="entry name" value="HTH_GNTR"/>
    <property type="match status" value="1"/>
</dbReference>
<feature type="domain" description="HTH gntR-type" evidence="7">
    <location>
        <begin position="10"/>
        <end position="78"/>
    </location>
</feature>
<dbReference type="GO" id="GO:0008483">
    <property type="term" value="F:transaminase activity"/>
    <property type="evidence" value="ECO:0007669"/>
    <property type="project" value="UniProtKB-KW"/>
</dbReference>
<dbReference type="GO" id="GO:0003677">
    <property type="term" value="F:DNA binding"/>
    <property type="evidence" value="ECO:0007669"/>
    <property type="project" value="UniProtKB-KW"/>
</dbReference>
<evidence type="ECO:0000259" key="7">
    <source>
        <dbReference type="PROSITE" id="PS50949"/>
    </source>
</evidence>
<dbReference type="FunFam" id="1.10.10.10:FF:000079">
    <property type="entry name" value="GntR family transcriptional regulator"/>
    <property type="match status" value="1"/>
</dbReference>
<keyword evidence="5 8" id="KW-0238">DNA-binding</keyword>
<evidence type="ECO:0000256" key="3">
    <source>
        <dbReference type="ARBA" id="ARBA00022898"/>
    </source>
</evidence>
<evidence type="ECO:0000256" key="6">
    <source>
        <dbReference type="ARBA" id="ARBA00023163"/>
    </source>
</evidence>
<dbReference type="InterPro" id="IPR051446">
    <property type="entry name" value="HTH_trans_reg/aminotransferase"/>
</dbReference>
<dbReference type="Gene3D" id="3.40.640.10">
    <property type="entry name" value="Type I PLP-dependent aspartate aminotransferase-like (Major domain)"/>
    <property type="match status" value="1"/>
</dbReference>
<dbReference type="InterPro" id="IPR036390">
    <property type="entry name" value="WH_DNA-bd_sf"/>
</dbReference>
<dbReference type="PANTHER" id="PTHR46577">
    <property type="entry name" value="HTH-TYPE TRANSCRIPTIONAL REGULATORY PROTEIN GABR"/>
    <property type="match status" value="1"/>
</dbReference>
<dbReference type="EMBL" id="FNFK01000010">
    <property type="protein sequence ID" value="SDK04342.1"/>
    <property type="molecule type" value="Genomic_DNA"/>
</dbReference>
<dbReference type="SUPFAM" id="SSF46785">
    <property type="entry name" value="Winged helix' DNA-binding domain"/>
    <property type="match status" value="1"/>
</dbReference>
<dbReference type="InterPro" id="IPR015421">
    <property type="entry name" value="PyrdxlP-dep_Trfase_major"/>
</dbReference>
<keyword evidence="2 8" id="KW-0032">Aminotransferase</keyword>
<name>A0A1G8YNA5_9LACT</name>
<dbReference type="InterPro" id="IPR004839">
    <property type="entry name" value="Aminotransferase_I/II_large"/>
</dbReference>
<dbReference type="STRING" id="426701.SAMN04488098_101053"/>
<evidence type="ECO:0000256" key="2">
    <source>
        <dbReference type="ARBA" id="ARBA00022576"/>
    </source>
</evidence>
<evidence type="ECO:0000256" key="5">
    <source>
        <dbReference type="ARBA" id="ARBA00023125"/>
    </source>
</evidence>
<evidence type="ECO:0000313" key="8">
    <source>
        <dbReference type="EMBL" id="SDK04342.1"/>
    </source>
</evidence>
<dbReference type="InterPro" id="IPR000524">
    <property type="entry name" value="Tscrpt_reg_HTH_GntR"/>
</dbReference>
<sequence length="467" mass="52919">MWALDKTDGKPLYQSIMQLIERKMKEGALLPGERLPSERKLAESLGVNRSTVIRALEELTAQGVLVRRKGSGTFVNANKWNLQTKPLVNWGISPENELLYKPTVYETAAACRRADSSSSILDLSKGVLPPDLLPDLEIPSLHWNELVEQEIRQSSSHSGIHSLKESVQMYMKKSYQMTVPLEEIMITSGTQNALFLITQGLFKPGDAVGIEAPSYFYSLRLFQAAGLRIVPIPMDAEGMTVKGLQEASLKYPLKMVFLNPIFQNPTGLVMSPRRKAEILEYCLMKRIPIVEDDAYGTLSFDPDLDNRPLKMLDQNQQVIYLGTLSKLAGRHLRIGWMVGPEAILRNLSSIRAQIDSDLSFLPQFMADHFLRHQMDQYQDNIIRELRLRSSEMEKWLRETYGDKVNFTRAKGGFHLYCRLKDPEPGATDSFLTQLLNQGVIVTEGRRFGSQTDGFRLSFVNYPVEKSD</sequence>
<evidence type="ECO:0000256" key="4">
    <source>
        <dbReference type="ARBA" id="ARBA00023015"/>
    </source>
</evidence>
<dbReference type="SMART" id="SM00345">
    <property type="entry name" value="HTH_GNTR"/>
    <property type="match status" value="1"/>
</dbReference>
<keyword evidence="4" id="KW-0805">Transcription regulation</keyword>
<reference evidence="9" key="1">
    <citation type="submission" date="2016-10" db="EMBL/GenBank/DDBJ databases">
        <authorList>
            <person name="Varghese N."/>
            <person name="Submissions S."/>
        </authorList>
    </citation>
    <scope>NUCLEOTIDE SEQUENCE [LARGE SCALE GENOMIC DNA]</scope>
    <source>
        <strain evidence="9">DSM 19181</strain>
    </source>
</reference>
<dbReference type="InterPro" id="IPR036388">
    <property type="entry name" value="WH-like_DNA-bd_sf"/>
</dbReference>
<dbReference type="RefSeq" id="WP_091265826.1">
    <property type="nucleotide sequence ID" value="NZ_FNFK01000010.1"/>
</dbReference>
<gene>
    <name evidence="8" type="ORF">SAMN04488098_101053</name>
</gene>
<dbReference type="GO" id="GO:0003700">
    <property type="term" value="F:DNA-binding transcription factor activity"/>
    <property type="evidence" value="ECO:0007669"/>
    <property type="project" value="InterPro"/>
</dbReference>
<keyword evidence="8" id="KW-0808">Transferase</keyword>
<dbReference type="Gene3D" id="1.10.10.10">
    <property type="entry name" value="Winged helix-like DNA-binding domain superfamily/Winged helix DNA-binding domain"/>
    <property type="match status" value="1"/>
</dbReference>
<keyword evidence="6" id="KW-0804">Transcription</keyword>
<keyword evidence="3" id="KW-0663">Pyridoxal phosphate</keyword>
<dbReference type="InterPro" id="IPR015422">
    <property type="entry name" value="PyrdxlP-dep_Trfase_small"/>
</dbReference>
<protein>
    <submittedName>
        <fullName evidence="8">DNA-binding transcriptional regulator, MocR family, contains an aminotransferase domain</fullName>
    </submittedName>
</protein>
<dbReference type="OrthoDB" id="9802328at2"/>
<proteinExistence type="inferred from homology"/>
<dbReference type="AlphaFoldDB" id="A0A1G8YNA5"/>
<dbReference type="Pfam" id="PF00155">
    <property type="entry name" value="Aminotran_1_2"/>
    <property type="match status" value="1"/>
</dbReference>
<dbReference type="CDD" id="cd00609">
    <property type="entry name" value="AAT_like"/>
    <property type="match status" value="1"/>
</dbReference>
<dbReference type="PANTHER" id="PTHR46577:SF2">
    <property type="entry name" value="TRANSCRIPTIONAL REGULATORY PROTEIN"/>
    <property type="match status" value="1"/>
</dbReference>
<evidence type="ECO:0000256" key="1">
    <source>
        <dbReference type="ARBA" id="ARBA00005384"/>
    </source>
</evidence>
<comment type="similarity">
    <text evidence="1">In the C-terminal section; belongs to the class-I pyridoxal-phosphate-dependent aminotransferase family.</text>
</comment>
<evidence type="ECO:0000313" key="9">
    <source>
        <dbReference type="Proteomes" id="UP000199433"/>
    </source>
</evidence>
<dbReference type="Gene3D" id="3.90.1150.10">
    <property type="entry name" value="Aspartate Aminotransferase, domain 1"/>
    <property type="match status" value="1"/>
</dbReference>
<dbReference type="CDD" id="cd07377">
    <property type="entry name" value="WHTH_GntR"/>
    <property type="match status" value="1"/>
</dbReference>
<dbReference type="SUPFAM" id="SSF53383">
    <property type="entry name" value="PLP-dependent transferases"/>
    <property type="match status" value="1"/>
</dbReference>
<dbReference type="Pfam" id="PF00392">
    <property type="entry name" value="GntR"/>
    <property type="match status" value="1"/>
</dbReference>
<organism evidence="8 9">
    <name type="scientific">Alkalibacterium thalassium</name>
    <dbReference type="NCBI Taxonomy" id="426701"/>
    <lineage>
        <taxon>Bacteria</taxon>
        <taxon>Bacillati</taxon>
        <taxon>Bacillota</taxon>
        <taxon>Bacilli</taxon>
        <taxon>Lactobacillales</taxon>
        <taxon>Carnobacteriaceae</taxon>
        <taxon>Alkalibacterium</taxon>
    </lineage>
</organism>
<dbReference type="PRINTS" id="PR00035">
    <property type="entry name" value="HTHGNTR"/>
</dbReference>
<dbReference type="GO" id="GO:0030170">
    <property type="term" value="F:pyridoxal phosphate binding"/>
    <property type="evidence" value="ECO:0007669"/>
    <property type="project" value="InterPro"/>
</dbReference>
<accession>A0A1G8YNA5</accession>
<dbReference type="InterPro" id="IPR015424">
    <property type="entry name" value="PyrdxlP-dep_Trfase"/>
</dbReference>